<dbReference type="EMBL" id="CM046506">
    <property type="protein sequence ID" value="KAI8671735.1"/>
    <property type="molecule type" value="Genomic_DNA"/>
</dbReference>
<protein>
    <submittedName>
        <fullName evidence="1">Uncharacterized protein</fullName>
    </submittedName>
</protein>
<accession>A0ACC0R559</accession>
<name>A0ACC0R559_9HYPO</name>
<proteinExistence type="predicted"/>
<evidence type="ECO:0000313" key="2">
    <source>
        <dbReference type="Proteomes" id="UP001065298"/>
    </source>
</evidence>
<dbReference type="Proteomes" id="UP001065298">
    <property type="component" value="Chromosome 4"/>
</dbReference>
<gene>
    <name evidence="1" type="ORF">NCS57_00649600</name>
</gene>
<organism evidence="1 2">
    <name type="scientific">Fusarium keratoplasticum</name>
    <dbReference type="NCBI Taxonomy" id="1328300"/>
    <lineage>
        <taxon>Eukaryota</taxon>
        <taxon>Fungi</taxon>
        <taxon>Dikarya</taxon>
        <taxon>Ascomycota</taxon>
        <taxon>Pezizomycotina</taxon>
        <taxon>Sordariomycetes</taxon>
        <taxon>Hypocreomycetidae</taxon>
        <taxon>Hypocreales</taxon>
        <taxon>Nectriaceae</taxon>
        <taxon>Fusarium</taxon>
        <taxon>Fusarium solani species complex</taxon>
    </lineage>
</organism>
<sequence>MPPRRRQRPLPRVYALLNAGVRLVAWLTSLAAVLMLAYVGKEWPSKGQVVIAGALGCAIAMLNDSWDMLATTDASMVVPRLAASRRVLHDLFSMALCVGGIIMMWVSNISLSPEKTSEQRRQEMWIMMALWTLIAVVAWRLIFAVWGYITSEYARCPQEGLETIFTGFGSTIKNFVNRHRHRRNKVLSVTVQVTLRRVTIGAVINLPPPVPGRGKQTRVFEYTVSAEGKEYPLRLWVKTSRGQFLDGEGGSSPEEPCVEGYYRASLHYARWMVESFYQFSS</sequence>
<evidence type="ECO:0000313" key="1">
    <source>
        <dbReference type="EMBL" id="KAI8671735.1"/>
    </source>
</evidence>
<keyword evidence="2" id="KW-1185">Reference proteome</keyword>
<reference evidence="1" key="1">
    <citation type="submission" date="2022-06" db="EMBL/GenBank/DDBJ databases">
        <title>Fusarium solani species complex genomes reveal bases of compartmentalisation and animal pathogenesis.</title>
        <authorList>
            <person name="Tsai I.J."/>
        </authorList>
    </citation>
    <scope>NUCLEOTIDE SEQUENCE</scope>
    <source>
        <strain evidence="1">Fu6.1</strain>
    </source>
</reference>
<comment type="caution">
    <text evidence="1">The sequence shown here is derived from an EMBL/GenBank/DDBJ whole genome shotgun (WGS) entry which is preliminary data.</text>
</comment>